<organism evidence="2 3">
    <name type="scientific">Ectothiorhodospira mobilis</name>
    <dbReference type="NCBI Taxonomy" id="195064"/>
    <lineage>
        <taxon>Bacteria</taxon>
        <taxon>Pseudomonadati</taxon>
        <taxon>Pseudomonadota</taxon>
        <taxon>Gammaproteobacteria</taxon>
        <taxon>Chromatiales</taxon>
        <taxon>Ectothiorhodospiraceae</taxon>
        <taxon>Ectothiorhodospira</taxon>
    </lineage>
</organism>
<proteinExistence type="predicted"/>
<dbReference type="AlphaFoldDB" id="A0A1I4RT46"/>
<accession>A0A1I4RT46</accession>
<reference evidence="2 3" key="1">
    <citation type="submission" date="2016-10" db="EMBL/GenBank/DDBJ databases">
        <authorList>
            <person name="de Groot N.N."/>
        </authorList>
    </citation>
    <scope>NUCLEOTIDE SEQUENCE [LARGE SCALE GENOMIC DNA]</scope>
    <source>
        <strain evidence="2 3">DSM 4180</strain>
    </source>
</reference>
<name>A0A1I4RT46_ECTMO</name>
<dbReference type="PANTHER" id="PTHR35867">
    <property type="entry name" value="PROTEIN RSEC"/>
    <property type="match status" value="1"/>
</dbReference>
<dbReference type="STRING" id="195064.SAMN05421721_10970"/>
<dbReference type="InterPro" id="IPR026268">
    <property type="entry name" value="RseC"/>
</dbReference>
<evidence type="ECO:0000313" key="2">
    <source>
        <dbReference type="EMBL" id="SFM55190.1"/>
    </source>
</evidence>
<dbReference type="Pfam" id="PF04246">
    <property type="entry name" value="RseC_MucC"/>
    <property type="match status" value="1"/>
</dbReference>
<evidence type="ECO:0000256" key="1">
    <source>
        <dbReference type="SAM" id="Phobius"/>
    </source>
</evidence>
<dbReference type="PANTHER" id="PTHR35867:SF1">
    <property type="entry name" value="PROTEIN RSEC"/>
    <property type="match status" value="1"/>
</dbReference>
<dbReference type="PIRSF" id="PIRSF004923">
    <property type="entry name" value="RseC"/>
    <property type="match status" value="1"/>
</dbReference>
<keyword evidence="3" id="KW-1185">Reference proteome</keyword>
<keyword evidence="1" id="KW-0812">Transmembrane</keyword>
<dbReference type="RefSeq" id="WP_090485680.1">
    <property type="nucleotide sequence ID" value="NZ_FOUO01000009.1"/>
</dbReference>
<protein>
    <submittedName>
        <fullName evidence="2">Positive regulator of sigma(E), RseC/MucC</fullName>
    </submittedName>
</protein>
<keyword evidence="1" id="KW-1133">Transmembrane helix</keyword>
<keyword evidence="1" id="KW-0472">Membrane</keyword>
<evidence type="ECO:0000313" key="3">
    <source>
        <dbReference type="Proteomes" id="UP000199556"/>
    </source>
</evidence>
<dbReference type="Proteomes" id="UP000199556">
    <property type="component" value="Unassembled WGS sequence"/>
</dbReference>
<feature type="transmembrane region" description="Helical" evidence="1">
    <location>
        <begin position="107"/>
        <end position="127"/>
    </location>
</feature>
<feature type="transmembrane region" description="Helical" evidence="1">
    <location>
        <begin position="80"/>
        <end position="101"/>
    </location>
</feature>
<gene>
    <name evidence="2" type="ORF">SAMN05421721_10970</name>
</gene>
<dbReference type="EMBL" id="FOUO01000009">
    <property type="protein sequence ID" value="SFM55190.1"/>
    <property type="molecule type" value="Genomic_DNA"/>
</dbReference>
<sequence length="158" mass="16463">MIEEDARVIAVDEPGFAWVDTQRRSACGGCSASGTCGTGALARFFGDRHTQVRVLDPVGVRPGERVVVGIEESTLVQGSLAVYLLPLLTLLGGALLASALWPQAGEGPVVAGGVLGLGAGLGLLALFTRRIARDPRYQPVVLRRLEIPVQGPEGILAP</sequence>
<dbReference type="InterPro" id="IPR007359">
    <property type="entry name" value="SigmaE_reg_RseC_MucC"/>
</dbReference>
<dbReference type="OrthoDB" id="9795854at2"/>